<accession>A0ABW1ZKP3</accession>
<gene>
    <name evidence="1" type="ORF">ACFP90_08080</name>
</gene>
<dbReference type="RefSeq" id="WP_380055288.1">
    <property type="nucleotide sequence ID" value="NZ_JBHSWB010000001.1"/>
</dbReference>
<evidence type="ECO:0000313" key="2">
    <source>
        <dbReference type="Proteomes" id="UP001596317"/>
    </source>
</evidence>
<keyword evidence="2" id="KW-1185">Reference proteome</keyword>
<organism evidence="1 2">
    <name type="scientific">Deinococcus multiflagellatus</name>
    <dbReference type="NCBI Taxonomy" id="1656887"/>
    <lineage>
        <taxon>Bacteria</taxon>
        <taxon>Thermotogati</taxon>
        <taxon>Deinococcota</taxon>
        <taxon>Deinococci</taxon>
        <taxon>Deinococcales</taxon>
        <taxon>Deinococcaceae</taxon>
        <taxon>Deinococcus</taxon>
    </lineage>
</organism>
<dbReference type="Proteomes" id="UP001596317">
    <property type="component" value="Unassembled WGS sequence"/>
</dbReference>
<sequence length="47" mass="5415">MTDPLAALSAALEEDPQAALVLYGHLPRYCRRRRARRPWPWGGPGWR</sequence>
<dbReference type="EMBL" id="JBHSWB010000001">
    <property type="protein sequence ID" value="MFC6660319.1"/>
    <property type="molecule type" value="Genomic_DNA"/>
</dbReference>
<proteinExistence type="predicted"/>
<evidence type="ECO:0000313" key="1">
    <source>
        <dbReference type="EMBL" id="MFC6660319.1"/>
    </source>
</evidence>
<comment type="caution">
    <text evidence="1">The sequence shown here is derived from an EMBL/GenBank/DDBJ whole genome shotgun (WGS) entry which is preliminary data.</text>
</comment>
<reference evidence="2" key="1">
    <citation type="journal article" date="2019" name="Int. J. Syst. Evol. Microbiol.">
        <title>The Global Catalogue of Microorganisms (GCM) 10K type strain sequencing project: providing services to taxonomists for standard genome sequencing and annotation.</title>
        <authorList>
            <consortium name="The Broad Institute Genomics Platform"/>
            <consortium name="The Broad Institute Genome Sequencing Center for Infectious Disease"/>
            <person name="Wu L."/>
            <person name="Ma J."/>
        </authorList>
    </citation>
    <scope>NUCLEOTIDE SEQUENCE [LARGE SCALE GENOMIC DNA]</scope>
    <source>
        <strain evidence="2">CCUG 63830</strain>
    </source>
</reference>
<name>A0ABW1ZKP3_9DEIO</name>
<protein>
    <submittedName>
        <fullName evidence="1">Uncharacterized protein</fullName>
    </submittedName>
</protein>